<sequence length="95" mass="10820">MRPSGRTQHIRSSESDEEDPVGRCAKHSSRVRNWVFVLSTSVSARTDQYLLQTTGDPWRDVQKDPIADLEDSRPFLHFFPTLYGDELVARSAVTV</sequence>
<accession>A0AA88S9N2</accession>
<reference evidence="2" key="1">
    <citation type="submission" date="2023-07" db="EMBL/GenBank/DDBJ databases">
        <title>Chromosome-level Genome Assembly of Striped Snakehead (Channa striata).</title>
        <authorList>
            <person name="Liu H."/>
        </authorList>
    </citation>
    <scope>NUCLEOTIDE SEQUENCE</scope>
    <source>
        <strain evidence="2">Gz</strain>
        <tissue evidence="2">Muscle</tissue>
    </source>
</reference>
<gene>
    <name evidence="2" type="ORF">Q5P01_021719</name>
</gene>
<dbReference type="EMBL" id="JAUPFM010000017">
    <property type="protein sequence ID" value="KAK2824544.1"/>
    <property type="molecule type" value="Genomic_DNA"/>
</dbReference>
<keyword evidence="3" id="KW-1185">Reference proteome</keyword>
<dbReference type="Proteomes" id="UP001187415">
    <property type="component" value="Unassembled WGS sequence"/>
</dbReference>
<evidence type="ECO:0000313" key="2">
    <source>
        <dbReference type="EMBL" id="KAK2824544.1"/>
    </source>
</evidence>
<proteinExistence type="predicted"/>
<dbReference type="AlphaFoldDB" id="A0AA88S9N2"/>
<feature type="region of interest" description="Disordered" evidence="1">
    <location>
        <begin position="1"/>
        <end position="27"/>
    </location>
</feature>
<organism evidence="2 3">
    <name type="scientific">Channa striata</name>
    <name type="common">Snakehead murrel</name>
    <name type="synonym">Ophicephalus striatus</name>
    <dbReference type="NCBI Taxonomy" id="64152"/>
    <lineage>
        <taxon>Eukaryota</taxon>
        <taxon>Metazoa</taxon>
        <taxon>Chordata</taxon>
        <taxon>Craniata</taxon>
        <taxon>Vertebrata</taxon>
        <taxon>Euteleostomi</taxon>
        <taxon>Actinopterygii</taxon>
        <taxon>Neopterygii</taxon>
        <taxon>Teleostei</taxon>
        <taxon>Neoteleostei</taxon>
        <taxon>Acanthomorphata</taxon>
        <taxon>Anabantaria</taxon>
        <taxon>Anabantiformes</taxon>
        <taxon>Channoidei</taxon>
        <taxon>Channidae</taxon>
        <taxon>Channa</taxon>
    </lineage>
</organism>
<name>A0AA88S9N2_CHASR</name>
<evidence type="ECO:0000313" key="3">
    <source>
        <dbReference type="Proteomes" id="UP001187415"/>
    </source>
</evidence>
<protein>
    <submittedName>
        <fullName evidence="2">Uncharacterized protein</fullName>
    </submittedName>
</protein>
<comment type="caution">
    <text evidence="2">The sequence shown here is derived from an EMBL/GenBank/DDBJ whole genome shotgun (WGS) entry which is preliminary data.</text>
</comment>
<evidence type="ECO:0000256" key="1">
    <source>
        <dbReference type="SAM" id="MobiDB-lite"/>
    </source>
</evidence>